<dbReference type="GO" id="GO:0005096">
    <property type="term" value="F:GTPase activator activity"/>
    <property type="evidence" value="ECO:0007669"/>
    <property type="project" value="TreeGrafter"/>
</dbReference>
<keyword evidence="3" id="KW-1185">Reference proteome</keyword>
<dbReference type="InterPro" id="IPR000198">
    <property type="entry name" value="RhoGAP_dom"/>
</dbReference>
<dbReference type="PANTHER" id="PTHR45808:SF2">
    <property type="entry name" value="RHO GTPASE-ACTIVATING PROTEIN 68F"/>
    <property type="match status" value="1"/>
</dbReference>
<dbReference type="EMBL" id="JABAYA010000051">
    <property type="protein sequence ID" value="KAF7727700.1"/>
    <property type="molecule type" value="Genomic_DNA"/>
</dbReference>
<name>A0A8H7BMJ2_9FUNG</name>
<protein>
    <recommendedName>
        <fullName evidence="1">Rho-GAP domain-containing protein</fullName>
    </recommendedName>
</protein>
<comment type="caution">
    <text evidence="2">The sequence shown here is derived from an EMBL/GenBank/DDBJ whole genome shotgun (WGS) entry which is preliminary data.</text>
</comment>
<evidence type="ECO:0000259" key="1">
    <source>
        <dbReference type="PROSITE" id="PS50238"/>
    </source>
</evidence>
<dbReference type="GO" id="GO:0007264">
    <property type="term" value="P:small GTPase-mediated signal transduction"/>
    <property type="evidence" value="ECO:0007669"/>
    <property type="project" value="TreeGrafter"/>
</dbReference>
<gene>
    <name evidence="2" type="ORF">EC973_007256</name>
</gene>
<dbReference type="SUPFAM" id="SSF48350">
    <property type="entry name" value="GTPase activation domain, GAP"/>
    <property type="match status" value="1"/>
</dbReference>
<dbReference type="PROSITE" id="PS50238">
    <property type="entry name" value="RHOGAP"/>
    <property type="match status" value="1"/>
</dbReference>
<dbReference type="OrthoDB" id="19923at2759"/>
<dbReference type="AlphaFoldDB" id="A0A8H7BMJ2"/>
<evidence type="ECO:0000313" key="3">
    <source>
        <dbReference type="Proteomes" id="UP000605846"/>
    </source>
</evidence>
<evidence type="ECO:0000313" key="2">
    <source>
        <dbReference type="EMBL" id="KAF7727700.1"/>
    </source>
</evidence>
<reference evidence="2" key="1">
    <citation type="submission" date="2020-01" db="EMBL/GenBank/DDBJ databases">
        <title>Genome Sequencing of Three Apophysomyces-Like Fungal Strains Confirms a Novel Fungal Genus in the Mucoromycota with divergent Burkholderia-like Endosymbiotic Bacteria.</title>
        <authorList>
            <person name="Stajich J.E."/>
            <person name="Macias A.M."/>
            <person name="Carter-House D."/>
            <person name="Lovett B."/>
            <person name="Kasson L.R."/>
            <person name="Berry K."/>
            <person name="Grigoriev I."/>
            <person name="Chang Y."/>
            <person name="Spatafora J."/>
            <person name="Kasson M.T."/>
        </authorList>
    </citation>
    <scope>NUCLEOTIDE SEQUENCE</scope>
    <source>
        <strain evidence="2">NRRL A-21654</strain>
    </source>
</reference>
<dbReference type="CDD" id="cd00159">
    <property type="entry name" value="RhoGAP"/>
    <property type="match status" value="1"/>
</dbReference>
<sequence>MSSLHELNTVVPLPAHFIPQPVIRYDKEQKTPLRQNSHYIPPRQATLSLGPSLTFGRSLEDLAKLEGWADSGVHVNDFVFIPKVVRKLTEHLRTYALDKEGLFRKSPSSDELRRVKEAFNRGEDVDLRNHDANVSAALLKVFLRELPEPIISTQFSSELGAIPDTDYPPEIIDRVKRKLTVAYGHRPYDLGLLKFLVDFLYEVSQHSSENRMNAHNLALVFTPNVIRAIDGDGGESMKPQEAVASAALYLTQMKQGMGLMKLLITERHILKAI</sequence>
<dbReference type="Gene3D" id="1.10.555.10">
    <property type="entry name" value="Rho GTPase activation protein"/>
    <property type="match status" value="1"/>
</dbReference>
<dbReference type="InterPro" id="IPR008936">
    <property type="entry name" value="Rho_GTPase_activation_prot"/>
</dbReference>
<dbReference type="Pfam" id="PF00620">
    <property type="entry name" value="RhoGAP"/>
    <property type="match status" value="1"/>
</dbReference>
<dbReference type="Proteomes" id="UP000605846">
    <property type="component" value="Unassembled WGS sequence"/>
</dbReference>
<proteinExistence type="predicted"/>
<accession>A0A8H7BMJ2</accession>
<dbReference type="GO" id="GO:0005737">
    <property type="term" value="C:cytoplasm"/>
    <property type="evidence" value="ECO:0007669"/>
    <property type="project" value="TreeGrafter"/>
</dbReference>
<dbReference type="PANTHER" id="PTHR45808">
    <property type="entry name" value="RHO GTPASE-ACTIVATING PROTEIN 68F"/>
    <property type="match status" value="1"/>
</dbReference>
<organism evidence="2 3">
    <name type="scientific">Apophysomyces ossiformis</name>
    <dbReference type="NCBI Taxonomy" id="679940"/>
    <lineage>
        <taxon>Eukaryota</taxon>
        <taxon>Fungi</taxon>
        <taxon>Fungi incertae sedis</taxon>
        <taxon>Mucoromycota</taxon>
        <taxon>Mucoromycotina</taxon>
        <taxon>Mucoromycetes</taxon>
        <taxon>Mucorales</taxon>
        <taxon>Mucorineae</taxon>
        <taxon>Mucoraceae</taxon>
        <taxon>Apophysomyces</taxon>
    </lineage>
</organism>
<feature type="domain" description="Rho-GAP" evidence="1">
    <location>
        <begin position="73"/>
        <end position="271"/>
    </location>
</feature>
<dbReference type="SMART" id="SM00324">
    <property type="entry name" value="RhoGAP"/>
    <property type="match status" value="1"/>
</dbReference>